<comment type="similarity">
    <text evidence="2 7">Belongs to the cytochrome P450 family.</text>
</comment>
<evidence type="ECO:0000256" key="6">
    <source>
        <dbReference type="ARBA" id="ARBA00023004"/>
    </source>
</evidence>
<dbReference type="GO" id="GO:0020037">
    <property type="term" value="F:heme binding"/>
    <property type="evidence" value="ECO:0007669"/>
    <property type="project" value="InterPro"/>
</dbReference>
<dbReference type="PANTHER" id="PTHR24286">
    <property type="entry name" value="CYTOCHROME P450 26"/>
    <property type="match status" value="1"/>
</dbReference>
<evidence type="ECO:0000256" key="5">
    <source>
        <dbReference type="ARBA" id="ARBA00022989"/>
    </source>
</evidence>
<dbReference type="PRINTS" id="PR00359">
    <property type="entry name" value="BP450"/>
</dbReference>
<dbReference type="Pfam" id="PF00067">
    <property type="entry name" value="p450"/>
    <property type="match status" value="1"/>
</dbReference>
<keyword evidence="5" id="KW-0472">Membrane</keyword>
<evidence type="ECO:0000256" key="3">
    <source>
        <dbReference type="ARBA" id="ARBA00022692"/>
    </source>
</evidence>
<dbReference type="Proteomes" id="UP000008311">
    <property type="component" value="Unassembled WGS sequence"/>
</dbReference>
<dbReference type="eggNOG" id="KOG0157">
    <property type="taxonomic scope" value="Eukaryota"/>
</dbReference>
<evidence type="ECO:0000313" key="8">
    <source>
        <dbReference type="EMBL" id="EEF41576.1"/>
    </source>
</evidence>
<keyword evidence="4 7" id="KW-0479">Metal-binding</keyword>
<keyword evidence="3" id="KW-0812">Transmembrane</keyword>
<keyword evidence="9" id="KW-1185">Reference proteome</keyword>
<evidence type="ECO:0000256" key="7">
    <source>
        <dbReference type="RuleBase" id="RU000461"/>
    </source>
</evidence>
<dbReference type="GO" id="GO:0005506">
    <property type="term" value="F:iron ion binding"/>
    <property type="evidence" value="ECO:0007669"/>
    <property type="project" value="InterPro"/>
</dbReference>
<evidence type="ECO:0000256" key="2">
    <source>
        <dbReference type="ARBA" id="ARBA00010617"/>
    </source>
</evidence>
<dbReference type="PANTHER" id="PTHR24286:SF256">
    <property type="entry name" value="CYTOCHROME P450 FAMILY PROTEIN"/>
    <property type="match status" value="1"/>
</dbReference>
<evidence type="ECO:0000313" key="9">
    <source>
        <dbReference type="Proteomes" id="UP000008311"/>
    </source>
</evidence>
<dbReference type="GO" id="GO:0016705">
    <property type="term" value="F:oxidoreductase activity, acting on paired donors, with incorporation or reduction of molecular oxygen"/>
    <property type="evidence" value="ECO:0007669"/>
    <property type="project" value="InterPro"/>
</dbReference>
<dbReference type="InterPro" id="IPR002397">
    <property type="entry name" value="Cyt_P450_B"/>
</dbReference>
<keyword evidence="7" id="KW-0349">Heme</keyword>
<dbReference type="GO" id="GO:0004497">
    <property type="term" value="F:monooxygenase activity"/>
    <property type="evidence" value="ECO:0007669"/>
    <property type="project" value="UniProtKB-KW"/>
</dbReference>
<evidence type="ECO:0000256" key="1">
    <source>
        <dbReference type="ARBA" id="ARBA00004167"/>
    </source>
</evidence>
<dbReference type="EMBL" id="EQ973864">
    <property type="protein sequence ID" value="EEF41576.1"/>
    <property type="molecule type" value="Genomic_DNA"/>
</dbReference>
<dbReference type="EC" id="1.14.13.77" evidence="8"/>
<evidence type="ECO:0000256" key="4">
    <source>
        <dbReference type="ARBA" id="ARBA00022723"/>
    </source>
</evidence>
<gene>
    <name evidence="8" type="ORF">RCOM_0689760</name>
</gene>
<keyword evidence="5" id="KW-1133">Transmembrane helix</keyword>
<keyword evidence="6 7" id="KW-0408">Iron</keyword>
<organism evidence="8 9">
    <name type="scientific">Ricinus communis</name>
    <name type="common">Castor bean</name>
    <dbReference type="NCBI Taxonomy" id="3988"/>
    <lineage>
        <taxon>Eukaryota</taxon>
        <taxon>Viridiplantae</taxon>
        <taxon>Streptophyta</taxon>
        <taxon>Embryophyta</taxon>
        <taxon>Tracheophyta</taxon>
        <taxon>Spermatophyta</taxon>
        <taxon>Magnoliopsida</taxon>
        <taxon>eudicotyledons</taxon>
        <taxon>Gunneridae</taxon>
        <taxon>Pentapetalae</taxon>
        <taxon>rosids</taxon>
        <taxon>fabids</taxon>
        <taxon>Malpighiales</taxon>
        <taxon>Euphorbiaceae</taxon>
        <taxon>Acalyphoideae</taxon>
        <taxon>Acalypheae</taxon>
        <taxon>Ricinus</taxon>
    </lineage>
</organism>
<keyword evidence="7" id="KW-0503">Monooxygenase</keyword>
<comment type="subcellular location">
    <subcellularLocation>
        <location evidence="1">Membrane</location>
        <topology evidence="1">Single-pass membrane protein</topology>
    </subcellularLocation>
</comment>
<name>B9S4E8_RICCO</name>
<dbReference type="InterPro" id="IPR001128">
    <property type="entry name" value="Cyt_P450"/>
</dbReference>
<reference evidence="9" key="1">
    <citation type="journal article" date="2010" name="Nat. Biotechnol.">
        <title>Draft genome sequence of the oilseed species Ricinus communis.</title>
        <authorList>
            <person name="Chan A.P."/>
            <person name="Crabtree J."/>
            <person name="Zhao Q."/>
            <person name="Lorenzi H."/>
            <person name="Orvis J."/>
            <person name="Puiu D."/>
            <person name="Melake-Berhan A."/>
            <person name="Jones K.M."/>
            <person name="Redman J."/>
            <person name="Chen G."/>
            <person name="Cahoon E.B."/>
            <person name="Gedil M."/>
            <person name="Stanke M."/>
            <person name="Haas B.J."/>
            <person name="Wortman J.R."/>
            <person name="Fraser-Liggett C.M."/>
            <person name="Ravel J."/>
            <person name="Rabinowicz P.D."/>
        </authorList>
    </citation>
    <scope>NUCLEOTIDE SEQUENCE [LARGE SCALE GENOMIC DNA]</scope>
    <source>
        <strain evidence="9">cv. Hale</strain>
    </source>
</reference>
<dbReference type="STRING" id="3988.B9S4E8"/>
<dbReference type="Gene3D" id="1.10.630.10">
    <property type="entry name" value="Cytochrome P450"/>
    <property type="match status" value="1"/>
</dbReference>
<protein>
    <submittedName>
        <fullName evidence="8">Cytochrome P450, putative</fullName>
        <ecNumber evidence="8">1.14.13.77</ecNumber>
    </submittedName>
</protein>
<keyword evidence="7 8" id="KW-0560">Oxidoreductase</keyword>
<dbReference type="PROSITE" id="PS00086">
    <property type="entry name" value="CYTOCHROME_P450"/>
    <property type="match status" value="1"/>
</dbReference>
<accession>B9S4E8</accession>
<dbReference type="PRINTS" id="PR00385">
    <property type="entry name" value="P450"/>
</dbReference>
<dbReference type="GO" id="GO:0016020">
    <property type="term" value="C:membrane"/>
    <property type="evidence" value="ECO:0007669"/>
    <property type="project" value="UniProtKB-SubCell"/>
</dbReference>
<dbReference type="InterPro" id="IPR036396">
    <property type="entry name" value="Cyt_P450_sf"/>
</dbReference>
<sequence length="167" mass="19072">MKVAKAKRGSNGEFMSWIDIKMMYTWNVAQEIMRFHPPVFGKFRLTTRDISFGEFHIPKGCQLLRVASSTHMDETIFEDPDKIDPSRFDTPSKLSPRFTYIPFGAGPRICPGTEFARVESQLGIHNLITEYQWTEVIPDEPVTRAPIPYPAMGLPLKLEPENVKIEG</sequence>
<proteinExistence type="inferred from homology"/>
<dbReference type="InParanoid" id="B9S4E8"/>
<dbReference type="InterPro" id="IPR017972">
    <property type="entry name" value="Cyt_P450_CS"/>
</dbReference>
<dbReference type="AlphaFoldDB" id="B9S4E8"/>
<dbReference type="SUPFAM" id="SSF48264">
    <property type="entry name" value="Cytochrome P450"/>
    <property type="match status" value="1"/>
</dbReference>